<feature type="domain" description="Pyrrolo-quinoline quinone repeat" evidence="2">
    <location>
        <begin position="140"/>
        <end position="271"/>
    </location>
</feature>
<sequence>MSDDAVTAAVVESVELVPLDSIDPPGTANWVSPRGDAGATGATSVVLPDDLVVLWETKLPEAIESTPVSDGQRVFVSDVMGGVQALSLADGSLVWRKEFDTGFVASPALYLPASEVGDVGDGIASEVDGGNSSSESNSDVSAKASSSADRSMLVVGDVEGNVYALDPATGDSYWQQTTDGEINASATFFAVVPTSGSGDMSPPGKSRPSVRVLQTSQDGCLYCFDAGTGSLVWKYETGDQIRCAPSIGNGTTLLGGCDGGLHVVDLATGKAIREPIPLEGPTGSTPAIADGEVYLPIMDGVFYSFGLAKGEVRWQYEDPDRAQEYRGSAAIAETRVVVASRNKQVDAIDRATGKPIWRVTLRRRADASPLIAGNDVWIASTDGRLLRLSLEDGTERWSFEIRGGFFASPAIVDGRLVIADDEGVVRCFGQAEDE</sequence>
<dbReference type="PANTHER" id="PTHR34512">
    <property type="entry name" value="CELL SURFACE PROTEIN"/>
    <property type="match status" value="1"/>
</dbReference>
<evidence type="ECO:0000256" key="1">
    <source>
        <dbReference type="SAM" id="MobiDB-lite"/>
    </source>
</evidence>
<feature type="region of interest" description="Disordered" evidence="1">
    <location>
        <begin position="121"/>
        <end position="144"/>
    </location>
</feature>
<dbReference type="Gene3D" id="2.130.10.10">
    <property type="entry name" value="YVTN repeat-like/Quinoprotein amine dehydrogenase"/>
    <property type="match status" value="3"/>
</dbReference>
<dbReference type="PANTHER" id="PTHR34512:SF30">
    <property type="entry name" value="OUTER MEMBRANE PROTEIN ASSEMBLY FACTOR BAMB"/>
    <property type="match status" value="1"/>
</dbReference>
<keyword evidence="4" id="KW-1185">Reference proteome</keyword>
<accession>A0ABY1PST7</accession>
<protein>
    <submittedName>
        <fullName evidence="3">Outer membrane protein assembly factor BamB, contains PQQ-like beta-propeller repeat</fullName>
    </submittedName>
</protein>
<feature type="domain" description="Pyrrolo-quinoline quinone repeat" evidence="2">
    <location>
        <begin position="53"/>
        <end position="98"/>
    </location>
</feature>
<feature type="compositionally biased region" description="Low complexity" evidence="1">
    <location>
        <begin position="125"/>
        <end position="144"/>
    </location>
</feature>
<name>A0ABY1PST7_9BACT</name>
<feature type="domain" description="Pyrrolo-quinoline quinone repeat" evidence="2">
    <location>
        <begin position="330"/>
        <end position="418"/>
    </location>
</feature>
<dbReference type="SUPFAM" id="SSF50998">
    <property type="entry name" value="Quinoprotein alcohol dehydrogenase-like"/>
    <property type="match status" value="1"/>
</dbReference>
<dbReference type="InterPro" id="IPR015943">
    <property type="entry name" value="WD40/YVTN_repeat-like_dom_sf"/>
</dbReference>
<evidence type="ECO:0000259" key="2">
    <source>
        <dbReference type="Pfam" id="PF13360"/>
    </source>
</evidence>
<dbReference type="Proteomes" id="UP001158067">
    <property type="component" value="Unassembled WGS sequence"/>
</dbReference>
<evidence type="ECO:0000313" key="4">
    <source>
        <dbReference type="Proteomes" id="UP001158067"/>
    </source>
</evidence>
<dbReference type="InterPro" id="IPR018391">
    <property type="entry name" value="PQQ_b-propeller_rpt"/>
</dbReference>
<evidence type="ECO:0000313" key="3">
    <source>
        <dbReference type="EMBL" id="SMP39291.1"/>
    </source>
</evidence>
<dbReference type="SMART" id="SM00564">
    <property type="entry name" value="PQQ"/>
    <property type="match status" value="6"/>
</dbReference>
<reference evidence="3 4" key="1">
    <citation type="submission" date="2017-05" db="EMBL/GenBank/DDBJ databases">
        <authorList>
            <person name="Varghese N."/>
            <person name="Submissions S."/>
        </authorList>
    </citation>
    <scope>NUCLEOTIDE SEQUENCE [LARGE SCALE GENOMIC DNA]</scope>
    <source>
        <strain evidence="3 4">DSM 25457</strain>
    </source>
</reference>
<dbReference type="EMBL" id="FXUG01000001">
    <property type="protein sequence ID" value="SMP39291.1"/>
    <property type="molecule type" value="Genomic_DNA"/>
</dbReference>
<dbReference type="InterPro" id="IPR011047">
    <property type="entry name" value="Quinoprotein_ADH-like_sf"/>
</dbReference>
<organism evidence="3 4">
    <name type="scientific">Neorhodopirellula lusitana</name>
    <dbReference type="NCBI Taxonomy" id="445327"/>
    <lineage>
        <taxon>Bacteria</taxon>
        <taxon>Pseudomonadati</taxon>
        <taxon>Planctomycetota</taxon>
        <taxon>Planctomycetia</taxon>
        <taxon>Pirellulales</taxon>
        <taxon>Pirellulaceae</taxon>
        <taxon>Neorhodopirellula</taxon>
    </lineage>
</organism>
<proteinExistence type="predicted"/>
<dbReference type="InterPro" id="IPR002372">
    <property type="entry name" value="PQQ_rpt_dom"/>
</dbReference>
<dbReference type="Pfam" id="PF13360">
    <property type="entry name" value="PQQ_2"/>
    <property type="match status" value="3"/>
</dbReference>
<gene>
    <name evidence="3" type="ORF">SAMN06265222_101289</name>
</gene>
<comment type="caution">
    <text evidence="3">The sequence shown here is derived from an EMBL/GenBank/DDBJ whole genome shotgun (WGS) entry which is preliminary data.</text>
</comment>